<evidence type="ECO:0000256" key="3">
    <source>
        <dbReference type="ARBA" id="ARBA00022723"/>
    </source>
</evidence>
<dbReference type="GO" id="GO:0015074">
    <property type="term" value="P:DNA integration"/>
    <property type="evidence" value="ECO:0007669"/>
    <property type="project" value="UniProtKB-KW"/>
</dbReference>
<dbReference type="GO" id="GO:0006310">
    <property type="term" value="P:DNA recombination"/>
    <property type="evidence" value="ECO:0007669"/>
    <property type="project" value="UniProtKB-KW"/>
</dbReference>
<keyword evidence="9" id="KW-0808">Transferase</keyword>
<dbReference type="InterPro" id="IPR012337">
    <property type="entry name" value="RNaseH-like_sf"/>
</dbReference>
<dbReference type="PANTHER" id="PTHR42648">
    <property type="entry name" value="TRANSPOSASE, PUTATIVE-RELATED"/>
    <property type="match status" value="1"/>
</dbReference>
<keyword evidence="2" id="KW-0540">Nuclease</keyword>
<dbReference type="GO" id="GO:0046872">
    <property type="term" value="F:metal ion binding"/>
    <property type="evidence" value="ECO:0007669"/>
    <property type="project" value="UniProtKB-KW"/>
</dbReference>
<dbReference type="SUPFAM" id="SSF53098">
    <property type="entry name" value="Ribonuclease H-like"/>
    <property type="match status" value="1"/>
</dbReference>
<name>A0A9Q3JQF5_9BASI</name>
<dbReference type="EMBL" id="AVOT02078760">
    <property type="protein sequence ID" value="MBW0566216.1"/>
    <property type="molecule type" value="Genomic_DNA"/>
</dbReference>
<evidence type="ECO:0000256" key="9">
    <source>
        <dbReference type="ARBA" id="ARBA00022932"/>
    </source>
</evidence>
<evidence type="ECO:0000256" key="6">
    <source>
        <dbReference type="ARBA" id="ARBA00022842"/>
    </source>
</evidence>
<evidence type="ECO:0000256" key="4">
    <source>
        <dbReference type="ARBA" id="ARBA00022759"/>
    </source>
</evidence>
<keyword evidence="3" id="KW-0479">Metal-binding</keyword>
<evidence type="ECO:0000256" key="5">
    <source>
        <dbReference type="ARBA" id="ARBA00022801"/>
    </source>
</evidence>
<sequence length="140" mass="15859">MIKAPDFLHKRTGKPGNEVLKKMYPGVKIPEFCEACALNKLKKLPYKGTLRRANAPGNTIHSELSGKISPPRIGGGNYYLKLTDDFSRFKSIYIQNKKSDTGAAIRDYVHKIERKHGNCVKVLVNDNGEPHIRKRKQIDK</sequence>
<keyword evidence="12" id="KW-1185">Reference proteome</keyword>
<keyword evidence="7" id="KW-0229">DNA integration</keyword>
<comment type="caution">
    <text evidence="11">The sequence shown here is derived from an EMBL/GenBank/DDBJ whole genome shotgun (WGS) entry which is preliminary data.</text>
</comment>
<dbReference type="GO" id="GO:0003964">
    <property type="term" value="F:RNA-directed DNA polymerase activity"/>
    <property type="evidence" value="ECO:0007669"/>
    <property type="project" value="UniProtKB-KW"/>
</dbReference>
<evidence type="ECO:0000256" key="10">
    <source>
        <dbReference type="ARBA" id="ARBA00023172"/>
    </source>
</evidence>
<evidence type="ECO:0000313" key="12">
    <source>
        <dbReference type="Proteomes" id="UP000765509"/>
    </source>
</evidence>
<evidence type="ECO:0008006" key="13">
    <source>
        <dbReference type="Google" id="ProtNLM"/>
    </source>
</evidence>
<dbReference type="GO" id="GO:0003887">
    <property type="term" value="F:DNA-directed DNA polymerase activity"/>
    <property type="evidence" value="ECO:0007669"/>
    <property type="project" value="UniProtKB-KW"/>
</dbReference>
<dbReference type="GO" id="GO:0016787">
    <property type="term" value="F:hydrolase activity"/>
    <property type="evidence" value="ECO:0007669"/>
    <property type="project" value="UniProtKB-KW"/>
</dbReference>
<keyword evidence="4" id="KW-0255">Endonuclease</keyword>
<accession>A0A9Q3JQF5</accession>
<reference evidence="11" key="1">
    <citation type="submission" date="2021-03" db="EMBL/GenBank/DDBJ databases">
        <title>Draft genome sequence of rust myrtle Austropuccinia psidii MF-1, a brazilian biotype.</title>
        <authorList>
            <person name="Quecine M.C."/>
            <person name="Pachon D.M.R."/>
            <person name="Bonatelli M.L."/>
            <person name="Correr F.H."/>
            <person name="Franceschini L.M."/>
            <person name="Leite T.F."/>
            <person name="Margarido G.R.A."/>
            <person name="Almeida C.A."/>
            <person name="Ferrarezi J.A."/>
            <person name="Labate C.A."/>
        </authorList>
    </citation>
    <scope>NUCLEOTIDE SEQUENCE</scope>
    <source>
        <strain evidence="11">MF-1</strain>
    </source>
</reference>
<evidence type="ECO:0000256" key="7">
    <source>
        <dbReference type="ARBA" id="ARBA00022908"/>
    </source>
</evidence>
<protein>
    <recommendedName>
        <fullName evidence="13">Integrase catalytic domain-containing protein</fullName>
    </recommendedName>
</protein>
<keyword evidence="9" id="KW-0239">DNA-directed DNA polymerase</keyword>
<evidence type="ECO:0000256" key="1">
    <source>
        <dbReference type="ARBA" id="ARBA00022695"/>
    </source>
</evidence>
<dbReference type="PANTHER" id="PTHR42648:SF11">
    <property type="entry name" value="TRANSPOSON TY4-P GAG-POL POLYPROTEIN"/>
    <property type="match status" value="1"/>
</dbReference>
<dbReference type="GO" id="GO:0003676">
    <property type="term" value="F:nucleic acid binding"/>
    <property type="evidence" value="ECO:0007669"/>
    <property type="project" value="InterPro"/>
</dbReference>
<dbReference type="Gene3D" id="3.30.420.10">
    <property type="entry name" value="Ribonuclease H-like superfamily/Ribonuclease H"/>
    <property type="match status" value="1"/>
</dbReference>
<evidence type="ECO:0000256" key="2">
    <source>
        <dbReference type="ARBA" id="ARBA00022722"/>
    </source>
</evidence>
<keyword evidence="1" id="KW-0548">Nucleotidyltransferase</keyword>
<keyword evidence="6" id="KW-0460">Magnesium</keyword>
<dbReference type="Proteomes" id="UP000765509">
    <property type="component" value="Unassembled WGS sequence"/>
</dbReference>
<keyword evidence="5" id="KW-0378">Hydrolase</keyword>
<evidence type="ECO:0000313" key="11">
    <source>
        <dbReference type="EMBL" id="MBW0566216.1"/>
    </source>
</evidence>
<gene>
    <name evidence="11" type="ORF">O181_105931</name>
</gene>
<keyword evidence="8" id="KW-0695">RNA-directed DNA polymerase</keyword>
<dbReference type="InterPro" id="IPR039537">
    <property type="entry name" value="Retrotran_Ty1/copia-like"/>
</dbReference>
<proteinExistence type="predicted"/>
<dbReference type="GO" id="GO:0004519">
    <property type="term" value="F:endonuclease activity"/>
    <property type="evidence" value="ECO:0007669"/>
    <property type="project" value="UniProtKB-KW"/>
</dbReference>
<organism evidence="11 12">
    <name type="scientific">Austropuccinia psidii MF-1</name>
    <dbReference type="NCBI Taxonomy" id="1389203"/>
    <lineage>
        <taxon>Eukaryota</taxon>
        <taxon>Fungi</taxon>
        <taxon>Dikarya</taxon>
        <taxon>Basidiomycota</taxon>
        <taxon>Pucciniomycotina</taxon>
        <taxon>Pucciniomycetes</taxon>
        <taxon>Pucciniales</taxon>
        <taxon>Sphaerophragmiaceae</taxon>
        <taxon>Austropuccinia</taxon>
    </lineage>
</organism>
<evidence type="ECO:0000256" key="8">
    <source>
        <dbReference type="ARBA" id="ARBA00022918"/>
    </source>
</evidence>
<keyword evidence="10" id="KW-0233">DNA recombination</keyword>
<dbReference type="OrthoDB" id="7691805at2759"/>
<dbReference type="AlphaFoldDB" id="A0A9Q3JQF5"/>
<dbReference type="InterPro" id="IPR036397">
    <property type="entry name" value="RNaseH_sf"/>
</dbReference>